<evidence type="ECO:0000256" key="4">
    <source>
        <dbReference type="ARBA" id="ARBA00022840"/>
    </source>
</evidence>
<keyword evidence="2" id="KW-1003">Cell membrane</keyword>
<evidence type="ECO:0000313" key="7">
    <source>
        <dbReference type="Proteomes" id="UP000006772"/>
    </source>
</evidence>
<dbReference type="GO" id="GO:0015192">
    <property type="term" value="F:L-phenylalanine transmembrane transporter activity"/>
    <property type="evidence" value="ECO:0007669"/>
    <property type="project" value="TreeGrafter"/>
</dbReference>
<dbReference type="InterPro" id="IPR027417">
    <property type="entry name" value="P-loop_NTPase"/>
</dbReference>
<evidence type="ECO:0000256" key="1">
    <source>
        <dbReference type="ARBA" id="ARBA00022448"/>
    </source>
</evidence>
<dbReference type="PROSITE" id="PS50893">
    <property type="entry name" value="ABC_TRANSPORTER_2"/>
    <property type="match status" value="1"/>
</dbReference>
<keyword evidence="4 6" id="KW-0067">ATP-binding</keyword>
<evidence type="ECO:0000256" key="2">
    <source>
        <dbReference type="ARBA" id="ARBA00022475"/>
    </source>
</evidence>
<evidence type="ECO:0000313" key="6">
    <source>
        <dbReference type="EMBL" id="EOA06396.1"/>
    </source>
</evidence>
<dbReference type="InterPro" id="IPR003439">
    <property type="entry name" value="ABC_transporter-like_ATP-bd"/>
</dbReference>
<name>A0AAI9N5B0_9BURK</name>
<gene>
    <name evidence="6" type="ORF">HFRIS_001514</name>
</gene>
<dbReference type="GO" id="GO:0005524">
    <property type="term" value="F:ATP binding"/>
    <property type="evidence" value="ECO:0007669"/>
    <property type="project" value="UniProtKB-KW"/>
</dbReference>
<dbReference type="GO" id="GO:0015188">
    <property type="term" value="F:L-isoleucine transmembrane transporter activity"/>
    <property type="evidence" value="ECO:0007669"/>
    <property type="project" value="TreeGrafter"/>
</dbReference>
<dbReference type="PANTHER" id="PTHR45772:SF7">
    <property type="entry name" value="AMINO ACID ABC TRANSPORTER ATP-BINDING PROTEIN"/>
    <property type="match status" value="1"/>
</dbReference>
<keyword evidence="1" id="KW-0813">Transport</keyword>
<dbReference type="InterPro" id="IPR051120">
    <property type="entry name" value="ABC_AA/LPS_Transport"/>
</dbReference>
<accession>A0AAI9N5B0</accession>
<proteinExistence type="predicted"/>
<dbReference type="GO" id="GO:0042941">
    <property type="term" value="P:D-alanine transmembrane transport"/>
    <property type="evidence" value="ECO:0007669"/>
    <property type="project" value="TreeGrafter"/>
</dbReference>
<dbReference type="InterPro" id="IPR003593">
    <property type="entry name" value="AAA+_ATPase"/>
</dbReference>
<dbReference type="RefSeq" id="WP_006461440.1">
    <property type="nucleotide sequence ID" value="NZ_AEEC02000002.1"/>
</dbReference>
<dbReference type="PANTHER" id="PTHR45772">
    <property type="entry name" value="CONSERVED COMPONENT OF ABC TRANSPORTER FOR NATURAL AMINO ACIDS-RELATED"/>
    <property type="match status" value="1"/>
</dbReference>
<evidence type="ECO:0000256" key="3">
    <source>
        <dbReference type="ARBA" id="ARBA00022741"/>
    </source>
</evidence>
<dbReference type="GO" id="GO:0005886">
    <property type="term" value="C:plasma membrane"/>
    <property type="evidence" value="ECO:0007669"/>
    <property type="project" value="TreeGrafter"/>
</dbReference>
<feature type="domain" description="ABC transporter" evidence="5">
    <location>
        <begin position="25"/>
        <end position="265"/>
    </location>
</feature>
<dbReference type="Pfam" id="PF00005">
    <property type="entry name" value="ABC_tran"/>
    <property type="match status" value="1"/>
</dbReference>
<keyword evidence="3" id="KW-0547">Nucleotide-binding</keyword>
<dbReference type="EMBL" id="AEEC02000002">
    <property type="protein sequence ID" value="EOA06396.1"/>
    <property type="molecule type" value="Genomic_DNA"/>
</dbReference>
<keyword evidence="2" id="KW-0472">Membrane</keyword>
<dbReference type="GO" id="GO:0015808">
    <property type="term" value="P:L-alanine transport"/>
    <property type="evidence" value="ECO:0007669"/>
    <property type="project" value="TreeGrafter"/>
</dbReference>
<dbReference type="CDD" id="cd03219">
    <property type="entry name" value="ABC_Mj1267_LivG_branched"/>
    <property type="match status" value="1"/>
</dbReference>
<dbReference type="SUPFAM" id="SSF52540">
    <property type="entry name" value="P-loop containing nucleoside triphosphate hydrolases"/>
    <property type="match status" value="1"/>
</dbReference>
<dbReference type="AlphaFoldDB" id="A0AAI9N5B0"/>
<dbReference type="GO" id="GO:0005304">
    <property type="term" value="F:L-valine transmembrane transporter activity"/>
    <property type="evidence" value="ECO:0007669"/>
    <property type="project" value="TreeGrafter"/>
</dbReference>
<dbReference type="SMART" id="SM00382">
    <property type="entry name" value="AAA"/>
    <property type="match status" value="1"/>
</dbReference>
<dbReference type="Proteomes" id="UP000006772">
    <property type="component" value="Unassembled WGS sequence"/>
</dbReference>
<organism evidence="6 7">
    <name type="scientific">Herbaspirillum frisingense GSF30</name>
    <dbReference type="NCBI Taxonomy" id="864073"/>
    <lineage>
        <taxon>Bacteria</taxon>
        <taxon>Pseudomonadati</taxon>
        <taxon>Pseudomonadota</taxon>
        <taxon>Betaproteobacteria</taxon>
        <taxon>Burkholderiales</taxon>
        <taxon>Oxalobacteraceae</taxon>
        <taxon>Herbaspirillum</taxon>
    </lineage>
</organism>
<sequence length="268" mass="29605">MNAITEHEGAMQAALAPQGDGEVLLSIRHLNKSFGGLKVTNDVSLDLRAGIVTTLVGPNGAGKTTLFNQITGHLVPDDGEILWRGQSLIGRRHFQIARMGIARTFQDLRLFNQMSVEENVLTVMEPVSWIWQPGGRAARQQRLERVHDILARTGLETKARTRAIDLSYAERKFLSMARIMAADARIWLLDEPASGLDRSSYERFLGLLRSEVAKGVTVCIIEHNLDIVVGISDRIAFLDQGKLLADGLPDEVLKNPHLAAIYFGDQTS</sequence>
<dbReference type="GO" id="GO:0016887">
    <property type="term" value="F:ATP hydrolysis activity"/>
    <property type="evidence" value="ECO:0007669"/>
    <property type="project" value="InterPro"/>
</dbReference>
<evidence type="ECO:0000259" key="5">
    <source>
        <dbReference type="PROSITE" id="PS50893"/>
    </source>
</evidence>
<dbReference type="Gene3D" id="3.40.50.300">
    <property type="entry name" value="P-loop containing nucleotide triphosphate hydrolases"/>
    <property type="match status" value="1"/>
</dbReference>
<dbReference type="GO" id="GO:1903805">
    <property type="term" value="P:L-valine import across plasma membrane"/>
    <property type="evidence" value="ECO:0007669"/>
    <property type="project" value="TreeGrafter"/>
</dbReference>
<comment type="caution">
    <text evidence="6">The sequence shown here is derived from an EMBL/GenBank/DDBJ whole genome shotgun (WGS) entry which is preliminary data.</text>
</comment>
<reference evidence="6 7" key="1">
    <citation type="journal article" date="2013" name="Front. Microbiol.">
        <title>The genome of the endophytic bacterium H. frisingense GSF30(T) identifies diverse strategies in the Herbaspirillum genus to interact with plants.</title>
        <authorList>
            <person name="Straub D."/>
            <person name="Rothballer M."/>
            <person name="Hartmann A."/>
            <person name="Ludewig U."/>
        </authorList>
    </citation>
    <scope>NUCLEOTIDE SEQUENCE [LARGE SCALE GENOMIC DNA]</scope>
    <source>
        <strain evidence="6 7">GSF30</strain>
    </source>
</reference>
<dbReference type="GO" id="GO:1903806">
    <property type="term" value="P:L-isoleucine import across plasma membrane"/>
    <property type="evidence" value="ECO:0007669"/>
    <property type="project" value="TreeGrafter"/>
</dbReference>
<protein>
    <submittedName>
        <fullName evidence="6">Branched-chain amino acid transport system ATP-binding protein</fullName>
    </submittedName>
</protein>